<keyword evidence="2" id="KW-1185">Reference proteome</keyword>
<proteinExistence type="predicted"/>
<gene>
    <name evidence="1" type="ORF">LOK49_LG02G01559</name>
</gene>
<organism evidence="1 2">
    <name type="scientific">Camellia lanceoleosa</name>
    <dbReference type="NCBI Taxonomy" id="1840588"/>
    <lineage>
        <taxon>Eukaryota</taxon>
        <taxon>Viridiplantae</taxon>
        <taxon>Streptophyta</taxon>
        <taxon>Embryophyta</taxon>
        <taxon>Tracheophyta</taxon>
        <taxon>Spermatophyta</taxon>
        <taxon>Magnoliopsida</taxon>
        <taxon>eudicotyledons</taxon>
        <taxon>Gunneridae</taxon>
        <taxon>Pentapetalae</taxon>
        <taxon>asterids</taxon>
        <taxon>Ericales</taxon>
        <taxon>Theaceae</taxon>
        <taxon>Camellia</taxon>
    </lineage>
</organism>
<name>A0ACC0IJ69_9ERIC</name>
<reference evidence="1 2" key="1">
    <citation type="journal article" date="2022" name="Plant J.">
        <title>Chromosome-level genome of Camellia lanceoleosa provides a valuable resource for understanding genome evolution and self-incompatibility.</title>
        <authorList>
            <person name="Gong W."/>
            <person name="Xiao S."/>
            <person name="Wang L."/>
            <person name="Liao Z."/>
            <person name="Chang Y."/>
            <person name="Mo W."/>
            <person name="Hu G."/>
            <person name="Li W."/>
            <person name="Zhao G."/>
            <person name="Zhu H."/>
            <person name="Hu X."/>
            <person name="Ji K."/>
            <person name="Xiang X."/>
            <person name="Song Q."/>
            <person name="Yuan D."/>
            <person name="Jin S."/>
            <person name="Zhang L."/>
        </authorList>
    </citation>
    <scope>NUCLEOTIDE SEQUENCE [LARGE SCALE GENOMIC DNA]</scope>
    <source>
        <strain evidence="1">SQ_2022a</strain>
    </source>
</reference>
<evidence type="ECO:0000313" key="1">
    <source>
        <dbReference type="EMBL" id="KAI8025418.1"/>
    </source>
</evidence>
<dbReference type="EMBL" id="CM045760">
    <property type="protein sequence ID" value="KAI8025418.1"/>
    <property type="molecule type" value="Genomic_DNA"/>
</dbReference>
<comment type="caution">
    <text evidence="1">The sequence shown here is derived from an EMBL/GenBank/DDBJ whole genome shotgun (WGS) entry which is preliminary data.</text>
</comment>
<accession>A0ACC0IJ69</accession>
<evidence type="ECO:0000313" key="2">
    <source>
        <dbReference type="Proteomes" id="UP001060215"/>
    </source>
</evidence>
<dbReference type="Proteomes" id="UP001060215">
    <property type="component" value="Chromosome 3"/>
</dbReference>
<sequence length="90" mass="9897">MKKDQCGLSLGWELKALETHCCRGQDESFSVSLKLSSPCPLLATLKAISRWTKGSPLALVPQNTHFFGLHVSHGPINALLSLPNKSWLVR</sequence>
<protein>
    <submittedName>
        <fullName evidence="1">Uncharacterized protein</fullName>
    </submittedName>
</protein>